<dbReference type="AlphaFoldDB" id="A0A0G1R2K6"/>
<dbReference type="EMBL" id="LCNH01000002">
    <property type="protein sequence ID" value="KKU51424.1"/>
    <property type="molecule type" value="Genomic_DNA"/>
</dbReference>
<accession>A0A0G1R2K6</accession>
<dbReference type="Proteomes" id="UP000034873">
    <property type="component" value="Unassembled WGS sequence"/>
</dbReference>
<protein>
    <submittedName>
        <fullName evidence="1">Uncharacterized protein</fullName>
    </submittedName>
</protein>
<dbReference type="STRING" id="1619122.UX73_C0002G0024"/>
<sequence length="187" mass="20692">MSMGSKTSFQYKSILELKPKRLAVFICGLALAHLVGFGLFGVVPGIRALDSKLEYVRLLKVKEAALANVISNTEENAYQLQAALPYWDYFQIVMPVRAQTEEYLVDFVTAASEHGFVVNSFRIFGETETEVSINTELIGAVDNISNLINGVEGLKRVTQIKKMVAFNDKASPTVQLVISIYKKPGNL</sequence>
<proteinExistence type="predicted"/>
<organism evidence="1 2">
    <name type="scientific">candidate division WWE3 bacterium GW2011_GWC1_47_10</name>
    <dbReference type="NCBI Taxonomy" id="1619122"/>
    <lineage>
        <taxon>Bacteria</taxon>
        <taxon>Katanobacteria</taxon>
    </lineage>
</organism>
<gene>
    <name evidence="1" type="ORF">UX73_C0002G0024</name>
</gene>
<evidence type="ECO:0000313" key="2">
    <source>
        <dbReference type="Proteomes" id="UP000034873"/>
    </source>
</evidence>
<reference evidence="1 2" key="1">
    <citation type="journal article" date="2015" name="Nature">
        <title>rRNA introns, odd ribosomes, and small enigmatic genomes across a large radiation of phyla.</title>
        <authorList>
            <person name="Brown C.T."/>
            <person name="Hug L.A."/>
            <person name="Thomas B.C."/>
            <person name="Sharon I."/>
            <person name="Castelle C.J."/>
            <person name="Singh A."/>
            <person name="Wilkins M.J."/>
            <person name="Williams K.H."/>
            <person name="Banfield J.F."/>
        </authorList>
    </citation>
    <scope>NUCLEOTIDE SEQUENCE [LARGE SCALE GENOMIC DNA]</scope>
</reference>
<comment type="caution">
    <text evidence="1">The sequence shown here is derived from an EMBL/GenBank/DDBJ whole genome shotgun (WGS) entry which is preliminary data.</text>
</comment>
<evidence type="ECO:0000313" key="1">
    <source>
        <dbReference type="EMBL" id="KKU51424.1"/>
    </source>
</evidence>
<name>A0A0G1R2K6_UNCKA</name>